<keyword evidence="1" id="KW-0472">Membrane</keyword>
<name>A0A0F9MW31_9ZZZZ</name>
<keyword evidence="1" id="KW-0812">Transmembrane</keyword>
<evidence type="ECO:0000313" key="2">
    <source>
        <dbReference type="EMBL" id="KKM80825.1"/>
    </source>
</evidence>
<protein>
    <submittedName>
        <fullName evidence="2">Uncharacterized protein</fullName>
    </submittedName>
</protein>
<organism evidence="2">
    <name type="scientific">marine sediment metagenome</name>
    <dbReference type="NCBI Taxonomy" id="412755"/>
    <lineage>
        <taxon>unclassified sequences</taxon>
        <taxon>metagenomes</taxon>
        <taxon>ecological metagenomes</taxon>
    </lineage>
</organism>
<feature type="transmembrane region" description="Helical" evidence="1">
    <location>
        <begin position="6"/>
        <end position="26"/>
    </location>
</feature>
<dbReference type="AlphaFoldDB" id="A0A0F9MW31"/>
<reference evidence="2" key="1">
    <citation type="journal article" date="2015" name="Nature">
        <title>Complex archaea that bridge the gap between prokaryotes and eukaryotes.</title>
        <authorList>
            <person name="Spang A."/>
            <person name="Saw J.H."/>
            <person name="Jorgensen S.L."/>
            <person name="Zaremba-Niedzwiedzka K."/>
            <person name="Martijn J."/>
            <person name="Lind A.E."/>
            <person name="van Eijk R."/>
            <person name="Schleper C."/>
            <person name="Guy L."/>
            <person name="Ettema T.J."/>
        </authorList>
    </citation>
    <scope>NUCLEOTIDE SEQUENCE</scope>
</reference>
<proteinExistence type="predicted"/>
<dbReference type="EMBL" id="LAZR01008122">
    <property type="protein sequence ID" value="KKM80825.1"/>
    <property type="molecule type" value="Genomic_DNA"/>
</dbReference>
<gene>
    <name evidence="2" type="ORF">LCGC14_1336010</name>
</gene>
<comment type="caution">
    <text evidence="2">The sequence shown here is derived from an EMBL/GenBank/DDBJ whole genome shotgun (WGS) entry which is preliminary data.</text>
</comment>
<accession>A0A0F9MW31</accession>
<sequence>MMLEKILSVQDMLGIAMIVFIIVKYIQRKEKW</sequence>
<keyword evidence="1" id="KW-1133">Transmembrane helix</keyword>
<evidence type="ECO:0000256" key="1">
    <source>
        <dbReference type="SAM" id="Phobius"/>
    </source>
</evidence>